<dbReference type="AlphaFoldDB" id="A0A1Q8E677"/>
<dbReference type="Proteomes" id="UP000186890">
    <property type="component" value="Unassembled WGS sequence"/>
</dbReference>
<keyword evidence="2" id="KW-1185">Reference proteome</keyword>
<accession>A0A1Q8E677</accession>
<protein>
    <submittedName>
        <fullName evidence="1">Uncharacterized protein</fullName>
    </submittedName>
</protein>
<reference evidence="2" key="1">
    <citation type="submission" date="2016-12" db="EMBL/GenBank/DDBJ databases">
        <authorList>
            <person name="Gulvik C.A."/>
        </authorList>
    </citation>
    <scope>NUCLEOTIDE SEQUENCE [LARGE SCALE GENOMIC DNA]</scope>
    <source>
        <strain evidence="2">NED12-00049-6B</strain>
    </source>
</reference>
<dbReference type="RefSeq" id="WP_075105311.1">
    <property type="nucleotide sequence ID" value="NZ_MSJM01000007.1"/>
</dbReference>
<gene>
    <name evidence="1" type="ORF">BU202_08260</name>
</gene>
<comment type="caution">
    <text evidence="1">The sequence shown here is derived from an EMBL/GenBank/DDBJ whole genome shotgun (WGS) entry which is preliminary data.</text>
</comment>
<evidence type="ECO:0000313" key="2">
    <source>
        <dbReference type="Proteomes" id="UP000186890"/>
    </source>
</evidence>
<organism evidence="1 2">
    <name type="scientific">Streptococcus cuniculi</name>
    <dbReference type="NCBI Taxonomy" id="1432788"/>
    <lineage>
        <taxon>Bacteria</taxon>
        <taxon>Bacillati</taxon>
        <taxon>Bacillota</taxon>
        <taxon>Bacilli</taxon>
        <taxon>Lactobacillales</taxon>
        <taxon>Streptococcaceae</taxon>
        <taxon>Streptococcus</taxon>
    </lineage>
</organism>
<dbReference type="EMBL" id="MSJM01000007">
    <property type="protein sequence ID" value="OLF47310.1"/>
    <property type="molecule type" value="Genomic_DNA"/>
</dbReference>
<proteinExistence type="predicted"/>
<evidence type="ECO:0000313" key="1">
    <source>
        <dbReference type="EMBL" id="OLF47310.1"/>
    </source>
</evidence>
<sequence>MRTVNVTILDRLTLETKLSKRCVIWEIRHDYVDNSQTHFELNGDFDIKEGDFILAKFESGEFSSWNNKGRMIPLFLGVIGSSEGKQERTGTTKINAYDILKLLGDVEFPATYKSGNNVQRHLNALIRLYLMQYLNSQLPPISIDDSGAGIPHLYQPSDPPTPTNLMEYAINIFKKYGVSWTVKELRRRSDGRLLLETRIEKPKGRLRFKNNVSHFMNWSVYVTPANEEGSNHLLIVDKKTRNSEQPIMLAQYFLGDDGTISQDRSAVRSHKLFQTKVHVYDTEQEDKPSYDDVARSELSASSYSHEISFDIPYDSDICQLSDLRLGIDCTIYYDKQQYPSILTGYSLSSKSDYISLKFGNVRSTLKSIVKGKKK</sequence>
<dbReference type="OrthoDB" id="2243319at2"/>
<name>A0A1Q8E677_9STRE</name>